<feature type="domain" description="Purple acid phosphatase C-terminal" evidence="1">
    <location>
        <begin position="98"/>
        <end position="143"/>
    </location>
</feature>
<sequence length="211" mass="24563">MSTEHDFTQGSTQYKYIVNILESTNRTTFPWIFFTGHRPMYVDSTFDGDVTLSQFMVDQLEPLFKQYKISVGMWGHAHQYGRTCPVYAETCYSAGEAPIHIVYGMADFVESDHTHYGFMHFTVLNSTHCYTKFVNSANGDVLDIFLLYLHLLSLWKEFISFKYDSVIVIVRNCANRFSANNKYFFRGFHNTINEKSYSNLISCFFVCSTKF</sequence>
<organism evidence="2 3">
    <name type="scientific">Reticulomyxa filosa</name>
    <dbReference type="NCBI Taxonomy" id="46433"/>
    <lineage>
        <taxon>Eukaryota</taxon>
        <taxon>Sar</taxon>
        <taxon>Rhizaria</taxon>
        <taxon>Retaria</taxon>
        <taxon>Foraminifera</taxon>
        <taxon>Monothalamids</taxon>
        <taxon>Reticulomyxidae</taxon>
        <taxon>Reticulomyxa</taxon>
    </lineage>
</organism>
<dbReference type="PANTHER" id="PTHR45778:SF3">
    <property type="entry name" value="PURPLE ACID PHOSPHATASE"/>
    <property type="match status" value="1"/>
</dbReference>
<reference evidence="2 3" key="1">
    <citation type="journal article" date="2013" name="Curr. Biol.">
        <title>The Genome of the Foraminiferan Reticulomyxa filosa.</title>
        <authorList>
            <person name="Glockner G."/>
            <person name="Hulsmann N."/>
            <person name="Schleicher M."/>
            <person name="Noegel A.A."/>
            <person name="Eichinger L."/>
            <person name="Gallinger C."/>
            <person name="Pawlowski J."/>
            <person name="Sierra R."/>
            <person name="Euteneuer U."/>
            <person name="Pillet L."/>
            <person name="Moustafa A."/>
            <person name="Platzer M."/>
            <person name="Groth M."/>
            <person name="Szafranski K."/>
            <person name="Schliwa M."/>
        </authorList>
    </citation>
    <scope>NUCLEOTIDE SEQUENCE [LARGE SCALE GENOMIC DNA]</scope>
</reference>
<comment type="caution">
    <text evidence="2">The sequence shown here is derived from an EMBL/GenBank/DDBJ whole genome shotgun (WGS) entry which is preliminary data.</text>
</comment>
<dbReference type="InterPro" id="IPR025733">
    <property type="entry name" value="PAPs_C"/>
</dbReference>
<keyword evidence="3" id="KW-1185">Reference proteome</keyword>
<evidence type="ECO:0000259" key="1">
    <source>
        <dbReference type="Pfam" id="PF14008"/>
    </source>
</evidence>
<gene>
    <name evidence="2" type="ORF">RFI_08119</name>
</gene>
<dbReference type="AlphaFoldDB" id="X6NSU1"/>
<dbReference type="Pfam" id="PF14008">
    <property type="entry name" value="Metallophos_C"/>
    <property type="match status" value="1"/>
</dbReference>
<dbReference type="Gene3D" id="3.60.21.10">
    <property type="match status" value="1"/>
</dbReference>
<dbReference type="SUPFAM" id="SSF56300">
    <property type="entry name" value="Metallo-dependent phosphatases"/>
    <property type="match status" value="1"/>
</dbReference>
<dbReference type="PANTHER" id="PTHR45778">
    <property type="entry name" value="PURPLE ACID PHOSPHATASE-RELATED"/>
    <property type="match status" value="1"/>
</dbReference>
<dbReference type="EMBL" id="ASPP01006319">
    <property type="protein sequence ID" value="ETO29008.1"/>
    <property type="molecule type" value="Genomic_DNA"/>
</dbReference>
<protein>
    <recommendedName>
        <fullName evidence="1">Purple acid phosphatase C-terminal domain-containing protein</fullName>
    </recommendedName>
</protein>
<dbReference type="OrthoDB" id="45007at2759"/>
<name>X6NSU1_RETFI</name>
<evidence type="ECO:0000313" key="3">
    <source>
        <dbReference type="Proteomes" id="UP000023152"/>
    </source>
</evidence>
<dbReference type="InterPro" id="IPR029052">
    <property type="entry name" value="Metallo-depent_PP-like"/>
</dbReference>
<evidence type="ECO:0000313" key="2">
    <source>
        <dbReference type="EMBL" id="ETO29008.1"/>
    </source>
</evidence>
<dbReference type="Proteomes" id="UP000023152">
    <property type="component" value="Unassembled WGS sequence"/>
</dbReference>
<accession>X6NSU1</accession>
<proteinExistence type="predicted"/>